<evidence type="ECO:0000313" key="3">
    <source>
        <dbReference type="Proteomes" id="UP000546584"/>
    </source>
</evidence>
<dbReference type="PANTHER" id="PTHR34504:SF4">
    <property type="entry name" value="ANTITOXIN HICB"/>
    <property type="match status" value="1"/>
</dbReference>
<feature type="domain" description="HicB-like antitoxin of toxin-antitoxin system" evidence="1">
    <location>
        <begin position="4"/>
        <end position="62"/>
    </location>
</feature>
<comment type="caution">
    <text evidence="2">The sequence shown here is derived from an EMBL/GenBank/DDBJ whole genome shotgun (WGS) entry which is preliminary data.</text>
</comment>
<dbReference type="InterPro" id="IPR031807">
    <property type="entry name" value="HicB-like"/>
</dbReference>
<organism evidence="2 3">
    <name type="scientific">Pseudomonas yamanorum</name>
    <dbReference type="NCBI Taxonomy" id="515393"/>
    <lineage>
        <taxon>Bacteria</taxon>
        <taxon>Pseudomonadati</taxon>
        <taxon>Pseudomonadota</taxon>
        <taxon>Gammaproteobacteria</taxon>
        <taxon>Pseudomonadales</taxon>
        <taxon>Pseudomonadaceae</taxon>
        <taxon>Pseudomonas</taxon>
    </lineage>
</organism>
<dbReference type="InterPro" id="IPR035069">
    <property type="entry name" value="TTHA1013/TTHA0281-like"/>
</dbReference>
<dbReference type="InterPro" id="IPR051404">
    <property type="entry name" value="TA_system_antitoxin"/>
</dbReference>
<proteinExistence type="predicted"/>
<dbReference type="AlphaFoldDB" id="A0AAJ3H6H6"/>
<protein>
    <submittedName>
        <fullName evidence="2">Type II toxin-antitoxin system HicB family antitoxin</fullName>
    </submittedName>
</protein>
<dbReference type="PANTHER" id="PTHR34504">
    <property type="entry name" value="ANTITOXIN HICB"/>
    <property type="match status" value="1"/>
</dbReference>
<dbReference type="Proteomes" id="UP000546584">
    <property type="component" value="Unassembled WGS sequence"/>
</dbReference>
<name>A0AAJ3H6H6_9PSED</name>
<reference evidence="2 3" key="1">
    <citation type="submission" date="2020-04" db="EMBL/GenBank/DDBJ databases">
        <title>Molecular characterization of pseudomonads from Agaricus bisporus reveal novel blotch 2 pathogens in Western Europe.</title>
        <authorList>
            <person name="Taparia T."/>
            <person name="Krijger M."/>
            <person name="Haynes E."/>
            <person name="Elpinstone J.G."/>
            <person name="Noble R."/>
            <person name="Van Der Wolf J."/>
        </authorList>
    </citation>
    <scope>NUCLEOTIDE SEQUENCE [LARGE SCALE GENOMIC DNA]</scope>
    <source>
        <strain evidence="2 3">IPO3753</strain>
    </source>
</reference>
<dbReference type="RefSeq" id="WP_177026687.1">
    <property type="nucleotide sequence ID" value="NZ_JACAQR010000029.1"/>
</dbReference>
<dbReference type="SUPFAM" id="SSF143100">
    <property type="entry name" value="TTHA1013/TTHA0281-like"/>
    <property type="match status" value="1"/>
</dbReference>
<dbReference type="Pfam" id="PF15919">
    <property type="entry name" value="HicB_lk_antitox"/>
    <property type="match status" value="1"/>
</dbReference>
<dbReference type="Gene3D" id="3.30.160.250">
    <property type="match status" value="1"/>
</dbReference>
<evidence type="ECO:0000313" key="2">
    <source>
        <dbReference type="EMBL" id="NWD44188.1"/>
    </source>
</evidence>
<evidence type="ECO:0000259" key="1">
    <source>
        <dbReference type="Pfam" id="PF15919"/>
    </source>
</evidence>
<dbReference type="EMBL" id="JACAQR010000029">
    <property type="protein sequence ID" value="NWD44188.1"/>
    <property type="molecule type" value="Genomic_DNA"/>
</dbReference>
<accession>A0AAJ3H6H6</accession>
<sequence>MFDYKIVAHEENGHYWSSCPDIPEAHSVGDTLEELVANAEEGIALAMSIYVERRKPIPESSDRGDLHVRLPGVIVAKALLWNLLVRDGKTRGDLAEMLKISPTAAGRLIDFEHASKLESIENALALFGLRLHITSVDAYAVGTVARPRMGVEV</sequence>
<gene>
    <name evidence="2" type="ORF">HX826_20120</name>
</gene>